<gene>
    <name evidence="1" type="ORF">RHGRI_007382</name>
</gene>
<comment type="caution">
    <text evidence="1">The sequence shown here is derived from an EMBL/GenBank/DDBJ whole genome shotgun (WGS) entry which is preliminary data.</text>
</comment>
<evidence type="ECO:0000313" key="2">
    <source>
        <dbReference type="Proteomes" id="UP000823749"/>
    </source>
</evidence>
<evidence type="ECO:0000313" key="1">
    <source>
        <dbReference type="EMBL" id="KAG5557098.1"/>
    </source>
</evidence>
<dbReference type="EMBL" id="JACTNZ010000003">
    <property type="protein sequence ID" value="KAG5557098.1"/>
    <property type="molecule type" value="Genomic_DNA"/>
</dbReference>
<sequence length="164" mass="19164">MHQKKKCMNHDLPETWKETHYSQKRKCWTDGAEGAYFGRPSGYGVVCIKSFSTIEEDRKHPDAEIDPNYWNLICDYMKTQAYIMEMMKLNNQPVPEGETPMTEDEICDKVLGRAIGYVRGLGYRVRPNTSTKVAHVMRAQLQECTKRADEADRRQRWLKEGQKN</sequence>
<protein>
    <submittedName>
        <fullName evidence="1">Uncharacterized protein</fullName>
    </submittedName>
</protein>
<keyword evidence="2" id="KW-1185">Reference proteome</keyword>
<name>A0AAV6KWL1_9ERIC</name>
<dbReference type="Proteomes" id="UP000823749">
    <property type="component" value="Chromosome 3"/>
</dbReference>
<proteinExistence type="predicted"/>
<dbReference type="AlphaFoldDB" id="A0AAV6KWL1"/>
<organism evidence="1 2">
    <name type="scientific">Rhododendron griersonianum</name>
    <dbReference type="NCBI Taxonomy" id="479676"/>
    <lineage>
        <taxon>Eukaryota</taxon>
        <taxon>Viridiplantae</taxon>
        <taxon>Streptophyta</taxon>
        <taxon>Embryophyta</taxon>
        <taxon>Tracheophyta</taxon>
        <taxon>Spermatophyta</taxon>
        <taxon>Magnoliopsida</taxon>
        <taxon>eudicotyledons</taxon>
        <taxon>Gunneridae</taxon>
        <taxon>Pentapetalae</taxon>
        <taxon>asterids</taxon>
        <taxon>Ericales</taxon>
        <taxon>Ericaceae</taxon>
        <taxon>Ericoideae</taxon>
        <taxon>Rhodoreae</taxon>
        <taxon>Rhododendron</taxon>
    </lineage>
</organism>
<reference evidence="1" key="1">
    <citation type="submission" date="2020-08" db="EMBL/GenBank/DDBJ databases">
        <title>Plant Genome Project.</title>
        <authorList>
            <person name="Zhang R.-G."/>
        </authorList>
    </citation>
    <scope>NUCLEOTIDE SEQUENCE</scope>
    <source>
        <strain evidence="1">WSP0</strain>
        <tissue evidence="1">Leaf</tissue>
    </source>
</reference>
<accession>A0AAV6KWL1</accession>